<reference evidence="5 6" key="1">
    <citation type="submission" date="2017-03" db="EMBL/GenBank/DDBJ databases">
        <title>Genome sequencing of Shewanella japonica KCTC 22435.</title>
        <authorList>
            <person name="Kim K.M."/>
        </authorList>
    </citation>
    <scope>NUCLEOTIDE SEQUENCE [LARGE SCALE GENOMIC DNA]</scope>
    <source>
        <strain evidence="5 6">KCTC 22435</strain>
    </source>
</reference>
<evidence type="ECO:0000256" key="1">
    <source>
        <dbReference type="PROSITE-ProRule" id="PRU00473"/>
    </source>
</evidence>
<gene>
    <name evidence="5" type="ORF">SJ2017_2461</name>
</gene>
<dbReference type="NCBIfam" id="NF038228">
    <property type="entry name" value="IcmH_DotU_IVB"/>
    <property type="match status" value="1"/>
</dbReference>
<evidence type="ECO:0000256" key="2">
    <source>
        <dbReference type="SAM" id="MobiDB-lite"/>
    </source>
</evidence>
<dbReference type="Proteomes" id="UP000191820">
    <property type="component" value="Chromosome"/>
</dbReference>
<dbReference type="InterPro" id="IPR017732">
    <property type="entry name" value="T4/T6SS_DotU"/>
</dbReference>
<accession>A0ABM6JL36</accession>
<dbReference type="InterPro" id="IPR006665">
    <property type="entry name" value="OmpA-like"/>
</dbReference>
<dbReference type="EMBL" id="CP020472">
    <property type="protein sequence ID" value="ARD22751.1"/>
    <property type="molecule type" value="Genomic_DNA"/>
</dbReference>
<sequence>MNDKTIVKPRPGKGAGMAIQKPKVNDDNQKTLIQEQSVENRAQSAVLSLAQNPIVDYAGTLLSICTQLRTSTQHDDVNTLRVHCVELIKHYEQQLRNADIAAEDIKSARYCLCCFIDEVVLNTAWGGQSYWASESLLSTFHNETLGGEYFYTLLDASLLQPAEKCNLLELMYLCLTLGFVGKMRIEPQGDQKLEALRERTYLAIQSCKGDFHRELSPDWRNNIVPNLSFQQPFPLWVIGALFGVIILFVYMGFNYSINSYSSQAYKQLTSIVPWEKTVAAQQQLSREEALLLQQLLQTEISMQLLEVEQLSDRVRIRIGAGELFASGNTQPRSDFEAILAKIARTLEGTKGKILITGHTDDEPIFTSKYPSNWHLSLARATSIGNVLAHNASLSGRLWPEGRGESEPRFANDSELNRALNRRIEIDLLF</sequence>
<evidence type="ECO:0000313" key="6">
    <source>
        <dbReference type="Proteomes" id="UP000191820"/>
    </source>
</evidence>
<feature type="transmembrane region" description="Helical" evidence="3">
    <location>
        <begin position="233"/>
        <end position="253"/>
    </location>
</feature>
<keyword evidence="3" id="KW-1133">Transmembrane helix</keyword>
<dbReference type="Pfam" id="PF00691">
    <property type="entry name" value="OmpA"/>
    <property type="match status" value="1"/>
</dbReference>
<dbReference type="Gene3D" id="1.25.40.590">
    <property type="entry name" value="Type IV / VI secretion system, DotU"/>
    <property type="match status" value="1"/>
</dbReference>
<evidence type="ECO:0000259" key="4">
    <source>
        <dbReference type="PROSITE" id="PS51123"/>
    </source>
</evidence>
<keyword evidence="1 3" id="KW-0472">Membrane</keyword>
<dbReference type="SUPFAM" id="SSF103088">
    <property type="entry name" value="OmpA-like"/>
    <property type="match status" value="1"/>
</dbReference>
<proteinExistence type="predicted"/>
<dbReference type="NCBIfam" id="TIGR03350">
    <property type="entry name" value="type_VI_ompA"/>
    <property type="match status" value="1"/>
</dbReference>
<organism evidence="5 6">
    <name type="scientific">Shewanella japonica</name>
    <dbReference type="NCBI Taxonomy" id="93973"/>
    <lineage>
        <taxon>Bacteria</taxon>
        <taxon>Pseudomonadati</taxon>
        <taxon>Pseudomonadota</taxon>
        <taxon>Gammaproteobacteria</taxon>
        <taxon>Alteromonadales</taxon>
        <taxon>Shewanellaceae</taxon>
        <taxon>Shewanella</taxon>
    </lineage>
</organism>
<dbReference type="Gene3D" id="3.30.1330.60">
    <property type="entry name" value="OmpA-like domain"/>
    <property type="match status" value="1"/>
</dbReference>
<dbReference type="PANTHER" id="PTHR38033">
    <property type="entry name" value="MEMBRANE PROTEIN-RELATED"/>
    <property type="match status" value="1"/>
</dbReference>
<feature type="region of interest" description="Disordered" evidence="2">
    <location>
        <begin position="1"/>
        <end position="20"/>
    </location>
</feature>
<feature type="domain" description="OmpA-like" evidence="4">
    <location>
        <begin position="311"/>
        <end position="429"/>
    </location>
</feature>
<dbReference type="InterPro" id="IPR038522">
    <property type="entry name" value="T4/T6SS_DotU_sf"/>
</dbReference>
<evidence type="ECO:0000313" key="5">
    <source>
        <dbReference type="EMBL" id="ARD22751.1"/>
    </source>
</evidence>
<dbReference type="Pfam" id="PF09850">
    <property type="entry name" value="DotU"/>
    <property type="match status" value="1"/>
</dbReference>
<dbReference type="PANTHER" id="PTHR38033:SF1">
    <property type="entry name" value="DOTU FAMILY TYPE IV_VI SECRETION SYSTEM PROTEIN"/>
    <property type="match status" value="1"/>
</dbReference>
<name>A0ABM6JL36_9GAMM</name>
<keyword evidence="6" id="KW-1185">Reference proteome</keyword>
<dbReference type="InterPro" id="IPR036737">
    <property type="entry name" value="OmpA-like_sf"/>
</dbReference>
<dbReference type="PROSITE" id="PS51123">
    <property type="entry name" value="OMPA_2"/>
    <property type="match status" value="1"/>
</dbReference>
<evidence type="ECO:0000256" key="3">
    <source>
        <dbReference type="SAM" id="Phobius"/>
    </source>
</evidence>
<dbReference type="InterPro" id="IPR017733">
    <property type="entry name" value="OmpA-like_dom_proteobacteria"/>
</dbReference>
<dbReference type="NCBIfam" id="TIGR03349">
    <property type="entry name" value="IV_VI_DotU"/>
    <property type="match status" value="1"/>
</dbReference>
<keyword evidence="3" id="KW-0812">Transmembrane</keyword>
<dbReference type="CDD" id="cd07185">
    <property type="entry name" value="OmpA_C-like"/>
    <property type="match status" value="1"/>
</dbReference>
<protein>
    <recommendedName>
        <fullName evidence="4">OmpA-like domain-containing protein</fullName>
    </recommendedName>
</protein>
<dbReference type="RefSeq" id="WP_080915974.1">
    <property type="nucleotide sequence ID" value="NZ_CP020472.1"/>
</dbReference>